<sequence length="252" mass="28684">MASTSDQQAFQARLEASPTQNNASKTIFDASPTPTKASSSQNKAQHDNLKAYDDSLEAYQDSREASQDSRKAYQDSREAFQTNLEAYSIPNMAFSSPNDASVDHMQGLLSEFDGLTCDDEGPGTYKTIHQWQKVDPPVFPVYDRFCLRKPNVGMQHGQLTKELLIRSYTGKPFPLIEQHGPNSTRERFGEQVWNIHDLMHKHWEEKHPPTYIDGVLDEFNAEGESPVKMSETLVRIMREEAQFAGKRLYETF</sequence>
<reference evidence="2" key="1">
    <citation type="submission" date="2023-06" db="EMBL/GenBank/DDBJ databases">
        <title>Genome-scale phylogeny and comparative genomics of the fungal order Sordariales.</title>
        <authorList>
            <consortium name="Lawrence Berkeley National Laboratory"/>
            <person name="Hensen N."/>
            <person name="Bonometti L."/>
            <person name="Westerberg I."/>
            <person name="Brannstrom I.O."/>
            <person name="Guillou S."/>
            <person name="Cros-Aarteil S."/>
            <person name="Calhoun S."/>
            <person name="Haridas S."/>
            <person name="Kuo A."/>
            <person name="Mondo S."/>
            <person name="Pangilinan J."/>
            <person name="Riley R."/>
            <person name="Labutti K."/>
            <person name="Andreopoulos B."/>
            <person name="Lipzen A."/>
            <person name="Chen C."/>
            <person name="Yanf M."/>
            <person name="Daum C."/>
            <person name="Ng V."/>
            <person name="Clum A."/>
            <person name="Steindorff A."/>
            <person name="Ohm R."/>
            <person name="Martin F."/>
            <person name="Silar P."/>
            <person name="Natvig D."/>
            <person name="Lalanne C."/>
            <person name="Gautier V."/>
            <person name="Ament-Velasquez S.L."/>
            <person name="Kruys A."/>
            <person name="Hutchinson M.I."/>
            <person name="Powell A.J."/>
            <person name="Barry K."/>
            <person name="Miller A.N."/>
            <person name="Grigoriev I.V."/>
            <person name="Debuchy R."/>
            <person name="Gladieux P."/>
            <person name="Thoren M.H."/>
            <person name="Johannesson H."/>
        </authorList>
    </citation>
    <scope>NUCLEOTIDE SEQUENCE</scope>
    <source>
        <strain evidence="2">CBS 540.89</strain>
    </source>
</reference>
<comment type="caution">
    <text evidence="2">The sequence shown here is derived from an EMBL/GenBank/DDBJ whole genome shotgun (WGS) entry which is preliminary data.</text>
</comment>
<protein>
    <submittedName>
        <fullName evidence="2">Uncharacterized protein</fullName>
    </submittedName>
</protein>
<keyword evidence="3" id="KW-1185">Reference proteome</keyword>
<gene>
    <name evidence="2" type="ORF">B0T21DRAFT_282222</name>
</gene>
<dbReference type="EMBL" id="JAUKTV010000003">
    <property type="protein sequence ID" value="KAK0742095.1"/>
    <property type="molecule type" value="Genomic_DNA"/>
</dbReference>
<evidence type="ECO:0000313" key="3">
    <source>
        <dbReference type="Proteomes" id="UP001172159"/>
    </source>
</evidence>
<feature type="region of interest" description="Disordered" evidence="1">
    <location>
        <begin position="1"/>
        <end position="75"/>
    </location>
</feature>
<feature type="compositionally biased region" description="Basic and acidic residues" evidence="1">
    <location>
        <begin position="60"/>
        <end position="75"/>
    </location>
</feature>
<accession>A0AA40K156</accession>
<feature type="compositionally biased region" description="Polar residues" evidence="1">
    <location>
        <begin position="1"/>
        <end position="10"/>
    </location>
</feature>
<evidence type="ECO:0000256" key="1">
    <source>
        <dbReference type="SAM" id="MobiDB-lite"/>
    </source>
</evidence>
<feature type="compositionally biased region" description="Polar residues" evidence="1">
    <location>
        <begin position="32"/>
        <end position="43"/>
    </location>
</feature>
<dbReference type="AlphaFoldDB" id="A0AA40K156"/>
<organism evidence="2 3">
    <name type="scientific">Apiosordaria backusii</name>
    <dbReference type="NCBI Taxonomy" id="314023"/>
    <lineage>
        <taxon>Eukaryota</taxon>
        <taxon>Fungi</taxon>
        <taxon>Dikarya</taxon>
        <taxon>Ascomycota</taxon>
        <taxon>Pezizomycotina</taxon>
        <taxon>Sordariomycetes</taxon>
        <taxon>Sordariomycetidae</taxon>
        <taxon>Sordariales</taxon>
        <taxon>Lasiosphaeriaceae</taxon>
        <taxon>Apiosordaria</taxon>
    </lineage>
</organism>
<dbReference type="Proteomes" id="UP001172159">
    <property type="component" value="Unassembled WGS sequence"/>
</dbReference>
<evidence type="ECO:0000313" key="2">
    <source>
        <dbReference type="EMBL" id="KAK0742095.1"/>
    </source>
</evidence>
<name>A0AA40K156_9PEZI</name>
<proteinExistence type="predicted"/>
<feature type="compositionally biased region" description="Basic and acidic residues" evidence="1">
    <location>
        <begin position="44"/>
        <end position="53"/>
    </location>
</feature>